<sequence>MNIYTYVENNPLINEDPTGHWSWKKALKAVATVAKVAYNVTIGDDIRTLTSSNASFGAKLFAGVSLASNFIPGGGAIAKVGAKLVANEVAHVVEKKVASKVATLAANKIQGQAAEALAKKELQSEGYKILGSQVSVKTAEGRRIVDHLVQDAKGNIKAIEVKSGNAVLSKSQLAKDTSMASKGGTIIGKNAPVELKGVTKKITTEVRRY</sequence>
<evidence type="ECO:0000313" key="2">
    <source>
        <dbReference type="Proteomes" id="UP001596108"/>
    </source>
</evidence>
<dbReference type="RefSeq" id="WP_378112105.1">
    <property type="nucleotide sequence ID" value="NZ_JBHSNC010000036.1"/>
</dbReference>
<dbReference type="EMBL" id="JBHSNC010000036">
    <property type="protein sequence ID" value="MFC5530168.1"/>
    <property type="molecule type" value="Genomic_DNA"/>
</dbReference>
<reference evidence="2" key="1">
    <citation type="journal article" date="2019" name="Int. J. Syst. Evol. Microbiol.">
        <title>The Global Catalogue of Microorganisms (GCM) 10K type strain sequencing project: providing services to taxonomists for standard genome sequencing and annotation.</title>
        <authorList>
            <consortium name="The Broad Institute Genomics Platform"/>
            <consortium name="The Broad Institute Genome Sequencing Center for Infectious Disease"/>
            <person name="Wu L."/>
            <person name="Ma J."/>
        </authorList>
    </citation>
    <scope>NUCLEOTIDE SEQUENCE [LARGE SCALE GENOMIC DNA]</scope>
    <source>
        <strain evidence="2">CGMCC 1.18578</strain>
    </source>
</reference>
<comment type="caution">
    <text evidence="1">The sequence shown here is derived from an EMBL/GenBank/DDBJ whole genome shotgun (WGS) entry which is preliminary data.</text>
</comment>
<protein>
    <recommendedName>
        <fullName evidence="3">Pre-toxin TG domain-containing protein</fullName>
    </recommendedName>
</protein>
<accession>A0ABW0R0F9</accession>
<evidence type="ECO:0008006" key="3">
    <source>
        <dbReference type="Google" id="ProtNLM"/>
    </source>
</evidence>
<name>A0ABW0R0F9_9BACL</name>
<evidence type="ECO:0000313" key="1">
    <source>
        <dbReference type="EMBL" id="MFC5530168.1"/>
    </source>
</evidence>
<dbReference type="Proteomes" id="UP001596108">
    <property type="component" value="Unassembled WGS sequence"/>
</dbReference>
<keyword evidence="2" id="KW-1185">Reference proteome</keyword>
<organism evidence="1 2">
    <name type="scientific">Cohnella yongneupensis</name>
    <dbReference type="NCBI Taxonomy" id="425006"/>
    <lineage>
        <taxon>Bacteria</taxon>
        <taxon>Bacillati</taxon>
        <taxon>Bacillota</taxon>
        <taxon>Bacilli</taxon>
        <taxon>Bacillales</taxon>
        <taxon>Paenibacillaceae</taxon>
        <taxon>Cohnella</taxon>
    </lineage>
</organism>
<gene>
    <name evidence="1" type="ORF">ACFPQ4_12095</name>
</gene>
<proteinExistence type="predicted"/>